<organism evidence="10 11">
    <name type="scientific">Pseudonocardia eucalypti</name>
    <dbReference type="NCBI Taxonomy" id="648755"/>
    <lineage>
        <taxon>Bacteria</taxon>
        <taxon>Bacillati</taxon>
        <taxon>Actinomycetota</taxon>
        <taxon>Actinomycetes</taxon>
        <taxon>Pseudonocardiales</taxon>
        <taxon>Pseudonocardiaceae</taxon>
        <taxon>Pseudonocardia</taxon>
    </lineage>
</organism>
<evidence type="ECO:0000313" key="10">
    <source>
        <dbReference type="EMBL" id="GAA5160499.1"/>
    </source>
</evidence>
<evidence type="ECO:0000256" key="8">
    <source>
        <dbReference type="ARBA" id="ARBA00023136"/>
    </source>
</evidence>
<evidence type="ECO:0000313" key="11">
    <source>
        <dbReference type="Proteomes" id="UP001428817"/>
    </source>
</evidence>
<dbReference type="Proteomes" id="UP001428817">
    <property type="component" value="Unassembled WGS sequence"/>
</dbReference>
<evidence type="ECO:0000256" key="5">
    <source>
        <dbReference type="ARBA" id="ARBA00022741"/>
    </source>
</evidence>
<proteinExistence type="predicted"/>
<keyword evidence="3" id="KW-0762">Sugar transport</keyword>
<evidence type="ECO:0000256" key="4">
    <source>
        <dbReference type="ARBA" id="ARBA00022737"/>
    </source>
</evidence>
<keyword evidence="7" id="KW-1278">Translocase</keyword>
<keyword evidence="1" id="KW-0813">Transport</keyword>
<dbReference type="CDD" id="cd03215">
    <property type="entry name" value="ABC_Carb_Monos_II"/>
    <property type="match status" value="1"/>
</dbReference>
<feature type="domain" description="ABC transporter" evidence="9">
    <location>
        <begin position="250"/>
        <end position="501"/>
    </location>
</feature>
<sequence>MTEDVQVALRMTAVSKRFGPVRALREVSVEFASGEVTALMGENGAGKSTLLKVLIGALAPDEGDIELDGEPVRFTDPTSSRAAGVRVVAQEPEIIPHVSVAENIFVGALPSRRRLFRRGELVERAGELIRRHGFAQVLHPETLGSRLTPAQRQLVEILRALTDEPRVLAFDEPTSSLSDNEVDLLFDLIRRLRADGVAVIYVSHRMKEVFALADRVAVLRDGASVGTRPVTELTEGELIRMMVGRDLSSLYHDELPRPTPGDVVLDVRGLSSADVEDVTFQVRAGEIVALAGLVGAGRSELVKALVGAEPVTGGTVEFLGETRRFNSPGDAVRAGIGLAPEERKAEALFLQRSVRDNIAAAIYDQLRRFRVVNRRLEKETVAKYLDRLRVRTPNMEFAVAGLSGGNQQKVVLARWLARNPALLILDEPTRGVDVGAKSEIYAIIHELAASGIAILMVSSELPEVLGLADRVIVMQNGRITGELARKEATEEGILALAMADDLSDLVVGMADGGKQ</sequence>
<dbReference type="InterPro" id="IPR050107">
    <property type="entry name" value="ABC_carbohydrate_import_ATPase"/>
</dbReference>
<keyword evidence="11" id="KW-1185">Reference proteome</keyword>
<dbReference type="SMART" id="SM00382">
    <property type="entry name" value="AAA"/>
    <property type="match status" value="2"/>
</dbReference>
<dbReference type="Pfam" id="PF00005">
    <property type="entry name" value="ABC_tran"/>
    <property type="match status" value="2"/>
</dbReference>
<accession>A0ABP9QEE0</accession>
<protein>
    <submittedName>
        <fullName evidence="10">Sugar ABC transporter ATP-binding protein</fullName>
    </submittedName>
</protein>
<keyword evidence="5" id="KW-0547">Nucleotide-binding</keyword>
<feature type="domain" description="ABC transporter" evidence="9">
    <location>
        <begin position="9"/>
        <end position="246"/>
    </location>
</feature>
<dbReference type="InterPro" id="IPR017871">
    <property type="entry name" value="ABC_transporter-like_CS"/>
</dbReference>
<evidence type="ECO:0000256" key="1">
    <source>
        <dbReference type="ARBA" id="ARBA00022448"/>
    </source>
</evidence>
<dbReference type="EMBL" id="BAABJP010000020">
    <property type="protein sequence ID" value="GAA5160499.1"/>
    <property type="molecule type" value="Genomic_DNA"/>
</dbReference>
<dbReference type="InterPro" id="IPR003593">
    <property type="entry name" value="AAA+_ATPase"/>
</dbReference>
<evidence type="ECO:0000259" key="9">
    <source>
        <dbReference type="PROSITE" id="PS50893"/>
    </source>
</evidence>
<dbReference type="GO" id="GO:0005524">
    <property type="term" value="F:ATP binding"/>
    <property type="evidence" value="ECO:0007669"/>
    <property type="project" value="UniProtKB-KW"/>
</dbReference>
<keyword evidence="6 10" id="KW-0067">ATP-binding</keyword>
<dbReference type="Gene3D" id="3.40.50.300">
    <property type="entry name" value="P-loop containing nucleotide triphosphate hydrolases"/>
    <property type="match status" value="2"/>
</dbReference>
<dbReference type="InterPro" id="IPR003439">
    <property type="entry name" value="ABC_transporter-like_ATP-bd"/>
</dbReference>
<dbReference type="PROSITE" id="PS50893">
    <property type="entry name" value="ABC_TRANSPORTER_2"/>
    <property type="match status" value="2"/>
</dbReference>
<evidence type="ECO:0000256" key="3">
    <source>
        <dbReference type="ARBA" id="ARBA00022597"/>
    </source>
</evidence>
<dbReference type="SUPFAM" id="SSF52540">
    <property type="entry name" value="P-loop containing nucleoside triphosphate hydrolases"/>
    <property type="match status" value="2"/>
</dbReference>
<dbReference type="RefSeq" id="WP_221497650.1">
    <property type="nucleotide sequence ID" value="NZ_BAABJP010000020.1"/>
</dbReference>
<evidence type="ECO:0000256" key="7">
    <source>
        <dbReference type="ARBA" id="ARBA00022967"/>
    </source>
</evidence>
<keyword evidence="2" id="KW-1003">Cell membrane</keyword>
<gene>
    <name evidence="10" type="ORF">GCM10023321_43300</name>
</gene>
<reference evidence="11" key="1">
    <citation type="journal article" date="2019" name="Int. J. Syst. Evol. Microbiol.">
        <title>The Global Catalogue of Microorganisms (GCM) 10K type strain sequencing project: providing services to taxonomists for standard genome sequencing and annotation.</title>
        <authorList>
            <consortium name="The Broad Institute Genomics Platform"/>
            <consortium name="The Broad Institute Genome Sequencing Center for Infectious Disease"/>
            <person name="Wu L."/>
            <person name="Ma J."/>
        </authorList>
    </citation>
    <scope>NUCLEOTIDE SEQUENCE [LARGE SCALE GENOMIC DNA]</scope>
    <source>
        <strain evidence="11">JCM 18303</strain>
    </source>
</reference>
<name>A0ABP9QEE0_9PSEU</name>
<keyword evidence="8" id="KW-0472">Membrane</keyword>
<evidence type="ECO:0000256" key="6">
    <source>
        <dbReference type="ARBA" id="ARBA00022840"/>
    </source>
</evidence>
<dbReference type="PANTHER" id="PTHR43790">
    <property type="entry name" value="CARBOHYDRATE TRANSPORT ATP-BINDING PROTEIN MG119-RELATED"/>
    <property type="match status" value="1"/>
</dbReference>
<dbReference type="PANTHER" id="PTHR43790:SF3">
    <property type="entry name" value="D-ALLOSE IMPORT ATP-BINDING PROTEIN ALSA-RELATED"/>
    <property type="match status" value="1"/>
</dbReference>
<dbReference type="InterPro" id="IPR027417">
    <property type="entry name" value="P-loop_NTPase"/>
</dbReference>
<comment type="caution">
    <text evidence="10">The sequence shown here is derived from an EMBL/GenBank/DDBJ whole genome shotgun (WGS) entry which is preliminary data.</text>
</comment>
<evidence type="ECO:0000256" key="2">
    <source>
        <dbReference type="ARBA" id="ARBA00022475"/>
    </source>
</evidence>
<dbReference type="CDD" id="cd03216">
    <property type="entry name" value="ABC_Carb_Monos_I"/>
    <property type="match status" value="1"/>
</dbReference>
<dbReference type="PROSITE" id="PS00211">
    <property type="entry name" value="ABC_TRANSPORTER_1"/>
    <property type="match status" value="1"/>
</dbReference>
<keyword evidence="4" id="KW-0677">Repeat</keyword>